<evidence type="ECO:0008006" key="3">
    <source>
        <dbReference type="Google" id="ProtNLM"/>
    </source>
</evidence>
<dbReference type="RefSeq" id="WP_015217857.1">
    <property type="nucleotide sequence ID" value="NC_019774.1"/>
</dbReference>
<dbReference type="KEGG" id="acy:Anacy_6125"/>
<sequence>MSKFVLDTVVLRVFAFAHPQGIDILLEALNTSRAGFPTEVYNQDEDNLPLNIADEDLSELARGLRYARRQVQTQPGLKGQRFQVRLENATQLERHIQVGSLFIEPLELAELPRRENLMKTYGVGRGEAACLVLALRTALIAVFLSSDKKACIKAAQELGISFLTIPDILNTWVRQTRPSPNLLQELIDGMLQANFALKDSIYQELQCILSDEDTPI</sequence>
<reference evidence="2" key="1">
    <citation type="journal article" date="2013" name="Proc. Natl. Acad. Sci. U.S.A.">
        <title>Improving the coverage of the cyanobacterial phylum using diversity-driven genome sequencing.</title>
        <authorList>
            <person name="Shih P.M."/>
            <person name="Wu D."/>
            <person name="Latifi A."/>
            <person name="Axen S.D."/>
            <person name="Fewer D.P."/>
            <person name="Talla E."/>
            <person name="Calteau A."/>
            <person name="Cai F."/>
            <person name="Tandeau de Marsac N."/>
            <person name="Rippka R."/>
            <person name="Herdman M."/>
            <person name="Sivonen K."/>
            <person name="Coursin T."/>
            <person name="Laurent T."/>
            <person name="Goodwin L."/>
            <person name="Nolan M."/>
            <person name="Davenport K.W."/>
            <person name="Han C.S."/>
            <person name="Rubin E.M."/>
            <person name="Eisen J.A."/>
            <person name="Woyke T."/>
            <person name="Gugger M."/>
            <person name="Kerfeld C.A."/>
        </authorList>
    </citation>
    <scope>NUCLEOTIDE SEQUENCE [LARGE SCALE GENOMIC DNA]</scope>
    <source>
        <strain evidence="2">ATCC 27899 / PCC 7122</strain>
    </source>
</reference>
<dbReference type="Proteomes" id="UP000010474">
    <property type="component" value="Plasmid pANACY.04"/>
</dbReference>
<keyword evidence="1" id="KW-0614">Plasmid</keyword>
<evidence type="ECO:0000313" key="1">
    <source>
        <dbReference type="EMBL" id="AFZ61396.1"/>
    </source>
</evidence>
<accession>K9ZQE3</accession>
<protein>
    <recommendedName>
        <fullName evidence="3">PIN domain-containing protein</fullName>
    </recommendedName>
</protein>
<dbReference type="OrthoDB" id="582738at2"/>
<dbReference type="HOGENOM" id="CLU_1370495_0_0_3"/>
<dbReference type="PATRIC" id="fig|272123.3.peg.6658"/>
<keyword evidence="2" id="KW-1185">Reference proteome</keyword>
<proteinExistence type="predicted"/>
<organism evidence="1 2">
    <name type="scientific">Anabaena cylindrica (strain ATCC 27899 / PCC 7122)</name>
    <dbReference type="NCBI Taxonomy" id="272123"/>
    <lineage>
        <taxon>Bacteria</taxon>
        <taxon>Bacillati</taxon>
        <taxon>Cyanobacteriota</taxon>
        <taxon>Cyanophyceae</taxon>
        <taxon>Nostocales</taxon>
        <taxon>Nostocaceae</taxon>
        <taxon>Anabaena</taxon>
    </lineage>
</organism>
<gene>
    <name evidence="1" type="ordered locus">Anacy_6125</name>
</gene>
<dbReference type="EMBL" id="CP003663">
    <property type="protein sequence ID" value="AFZ61396.1"/>
    <property type="molecule type" value="Genomic_DNA"/>
</dbReference>
<evidence type="ECO:0000313" key="2">
    <source>
        <dbReference type="Proteomes" id="UP000010474"/>
    </source>
</evidence>
<name>K9ZQE3_ANACC</name>
<dbReference type="AlphaFoldDB" id="K9ZQE3"/>
<geneLocation type="plasmid" evidence="1 2">
    <name>pANACY.04</name>
</geneLocation>